<keyword evidence="6" id="KW-0285">Flavoprotein</keyword>
<feature type="binding site" evidence="12">
    <location>
        <position position="51"/>
    </location>
    <ligand>
        <name>FAD</name>
        <dbReference type="ChEBI" id="CHEBI:57692"/>
    </ligand>
</feature>
<dbReference type="InterPro" id="IPR016156">
    <property type="entry name" value="FAD/NAD-linked_Rdtase_dimer_sf"/>
</dbReference>
<dbReference type="GO" id="GO:0050660">
    <property type="term" value="F:flavin adenine dinucleotide binding"/>
    <property type="evidence" value="ECO:0007669"/>
    <property type="project" value="TreeGrafter"/>
</dbReference>
<dbReference type="Pfam" id="PF07992">
    <property type="entry name" value="Pyr_redox_2"/>
    <property type="match status" value="1"/>
</dbReference>
<dbReference type="NCBIfam" id="NF003585">
    <property type="entry name" value="PRK05249.1"/>
    <property type="match status" value="1"/>
</dbReference>
<evidence type="ECO:0000313" key="15">
    <source>
        <dbReference type="EMBL" id="MCA9757330.1"/>
    </source>
</evidence>
<reference evidence="15" key="1">
    <citation type="submission" date="2020-04" db="EMBL/GenBank/DDBJ databases">
        <authorList>
            <person name="Zhang T."/>
        </authorList>
    </citation>
    <scope>NUCLEOTIDE SEQUENCE</scope>
    <source>
        <strain evidence="15">HKST-UBA02</strain>
    </source>
</reference>
<dbReference type="GO" id="GO:0005829">
    <property type="term" value="C:cytosol"/>
    <property type="evidence" value="ECO:0007669"/>
    <property type="project" value="TreeGrafter"/>
</dbReference>
<keyword evidence="12" id="KW-0547">Nucleotide-binding</keyword>
<keyword evidence="8" id="KW-0521">NADP</keyword>
<feature type="domain" description="FAD/NAD(P)-binding" evidence="14">
    <location>
        <begin position="4"/>
        <end position="324"/>
    </location>
</feature>
<dbReference type="InterPro" id="IPR004099">
    <property type="entry name" value="Pyr_nucl-diS_OxRdtase_dimer"/>
</dbReference>
<keyword evidence="9 15" id="KW-0560">Oxidoreductase</keyword>
<sequence length="471" mass="50755">MERYDLVVIGSGPAGQRAAVQAAKLGKRVAIVEKKRLMGGVCLHTGTIPSKTFREAVVQLTARHQAGLAFSIQPVASEITMSDVLARCHRVISLEMDVVAHQMRRNRITLIAGTASFVSPGRLVIDSDDQKMEIEADKVVIAVGTTPARPDGVDIDGKSVIDSDDVLELETLPRTLTVVGAGVIGAEYASMFAALGVEVTVIDKRDTLLPFLDREISDSLTYQMRNQNVTFRFGEEVAQVHVREDGDAEAVLASSKRVVSDVLLYSIGRVGNVAKLGLDAAEITADSRGRIQVDENYQTQTKGIYAVGDVIGFPSLAATSMYQGRHAACHAFGVEITALPHLFPYGIYSIPEISMVGKTEEELTKDGVPYEFGVARYKEIARGAILGDDTGLLKLLFHAETRDILGVHIIGTAATELVHIGQTAMALGGTIDFFVQNVFNYPTFAECYKVAALDGYNKVGPRPSDPPHPGT</sequence>
<dbReference type="InterPro" id="IPR001100">
    <property type="entry name" value="Pyr_nuc-diS_OxRdtase"/>
</dbReference>
<dbReference type="GO" id="GO:0003957">
    <property type="term" value="F:NAD(P)+ transhydrogenase (Si-specific) activity"/>
    <property type="evidence" value="ECO:0007669"/>
    <property type="project" value="UniProtKB-EC"/>
</dbReference>
<proteinExistence type="inferred from homology"/>
<evidence type="ECO:0000313" key="16">
    <source>
        <dbReference type="Proteomes" id="UP000739538"/>
    </source>
</evidence>
<evidence type="ECO:0000256" key="9">
    <source>
        <dbReference type="ARBA" id="ARBA00023002"/>
    </source>
</evidence>
<dbReference type="AlphaFoldDB" id="A0A956NDF7"/>
<evidence type="ECO:0000256" key="3">
    <source>
        <dbReference type="ARBA" id="ARBA00007532"/>
    </source>
</evidence>
<keyword evidence="10 12" id="KW-0520">NAD</keyword>
<dbReference type="PRINTS" id="PR00411">
    <property type="entry name" value="PNDRDTASEI"/>
</dbReference>
<dbReference type="Gene3D" id="3.50.50.60">
    <property type="entry name" value="FAD/NAD(P)-binding domain"/>
    <property type="match status" value="2"/>
</dbReference>
<dbReference type="SUPFAM" id="SSF51905">
    <property type="entry name" value="FAD/NAD(P)-binding domain"/>
    <property type="match status" value="1"/>
</dbReference>
<evidence type="ECO:0000256" key="4">
    <source>
        <dbReference type="ARBA" id="ARBA00012772"/>
    </source>
</evidence>
<evidence type="ECO:0000256" key="5">
    <source>
        <dbReference type="ARBA" id="ARBA00022490"/>
    </source>
</evidence>
<comment type="similarity">
    <text evidence="3">Belongs to the class-I pyridine nucleotide-disulfide oxidoreductase family.</text>
</comment>
<evidence type="ECO:0000259" key="13">
    <source>
        <dbReference type="Pfam" id="PF02852"/>
    </source>
</evidence>
<evidence type="ECO:0000256" key="7">
    <source>
        <dbReference type="ARBA" id="ARBA00022827"/>
    </source>
</evidence>
<protein>
    <recommendedName>
        <fullName evidence="4">NAD(P)(+) transhydrogenase (Si-specific)</fullName>
        <ecNumber evidence="4">1.6.1.1</ecNumber>
    </recommendedName>
    <alternativeName>
        <fullName evidence="11">NAD(P)(+) transhydrogenase [B-specific]</fullName>
    </alternativeName>
</protein>
<evidence type="ECO:0000256" key="12">
    <source>
        <dbReference type="PIRSR" id="PIRSR000350-3"/>
    </source>
</evidence>
<dbReference type="InterPro" id="IPR036188">
    <property type="entry name" value="FAD/NAD-bd_sf"/>
</dbReference>
<dbReference type="SUPFAM" id="SSF55424">
    <property type="entry name" value="FAD/NAD-linked reductases, dimerisation (C-terminal) domain"/>
    <property type="match status" value="1"/>
</dbReference>
<evidence type="ECO:0000256" key="1">
    <source>
        <dbReference type="ARBA" id="ARBA00002842"/>
    </source>
</evidence>
<feature type="domain" description="Pyridine nucleotide-disulphide oxidoreductase dimerisation" evidence="13">
    <location>
        <begin position="344"/>
        <end position="451"/>
    </location>
</feature>
<evidence type="ECO:0000259" key="14">
    <source>
        <dbReference type="Pfam" id="PF07992"/>
    </source>
</evidence>
<name>A0A956NDF7_UNCEI</name>
<dbReference type="GO" id="GO:0004148">
    <property type="term" value="F:dihydrolipoyl dehydrogenase (NADH) activity"/>
    <property type="evidence" value="ECO:0007669"/>
    <property type="project" value="TreeGrafter"/>
</dbReference>
<dbReference type="GO" id="GO:0006103">
    <property type="term" value="P:2-oxoglutarate metabolic process"/>
    <property type="evidence" value="ECO:0007669"/>
    <property type="project" value="TreeGrafter"/>
</dbReference>
<dbReference type="InterPro" id="IPR050151">
    <property type="entry name" value="Class-I_Pyr_Nuc-Dis_Oxidored"/>
</dbReference>
<evidence type="ECO:0000256" key="6">
    <source>
        <dbReference type="ARBA" id="ARBA00022630"/>
    </source>
</evidence>
<feature type="binding site" evidence="12">
    <location>
        <position position="268"/>
    </location>
    <ligand>
        <name>NAD(+)</name>
        <dbReference type="ChEBI" id="CHEBI:57540"/>
    </ligand>
</feature>
<comment type="caution">
    <text evidence="15">The sequence shown here is derived from an EMBL/GenBank/DDBJ whole genome shotgun (WGS) entry which is preliminary data.</text>
</comment>
<gene>
    <name evidence="15" type="primary">sthA</name>
    <name evidence="15" type="ORF">KDA27_16115</name>
</gene>
<dbReference type="Proteomes" id="UP000739538">
    <property type="component" value="Unassembled WGS sequence"/>
</dbReference>
<accession>A0A956NDF7</accession>
<evidence type="ECO:0000256" key="8">
    <source>
        <dbReference type="ARBA" id="ARBA00022857"/>
    </source>
</evidence>
<dbReference type="PANTHER" id="PTHR22912:SF93">
    <property type="entry name" value="SOLUBLE PYRIDINE NUCLEOTIDE TRANSHYDROGENASE"/>
    <property type="match status" value="1"/>
</dbReference>
<organism evidence="15 16">
    <name type="scientific">Eiseniibacteriota bacterium</name>
    <dbReference type="NCBI Taxonomy" id="2212470"/>
    <lineage>
        <taxon>Bacteria</taxon>
        <taxon>Candidatus Eiseniibacteriota</taxon>
    </lineage>
</organism>
<dbReference type="PRINTS" id="PR00368">
    <property type="entry name" value="FADPNR"/>
</dbReference>
<evidence type="ECO:0000256" key="2">
    <source>
        <dbReference type="ARBA" id="ARBA00004496"/>
    </source>
</evidence>
<evidence type="ECO:0000256" key="11">
    <source>
        <dbReference type="ARBA" id="ARBA00031183"/>
    </source>
</evidence>
<dbReference type="Pfam" id="PF02852">
    <property type="entry name" value="Pyr_redox_dim"/>
    <property type="match status" value="1"/>
</dbReference>
<keyword evidence="5" id="KW-0963">Cytoplasm</keyword>
<dbReference type="PIRSF" id="PIRSF000350">
    <property type="entry name" value="Mercury_reductase_MerA"/>
    <property type="match status" value="1"/>
</dbReference>
<reference evidence="15" key="2">
    <citation type="journal article" date="2021" name="Microbiome">
        <title>Successional dynamics and alternative stable states in a saline activated sludge microbial community over 9 years.</title>
        <authorList>
            <person name="Wang Y."/>
            <person name="Ye J."/>
            <person name="Ju F."/>
            <person name="Liu L."/>
            <person name="Boyd J.A."/>
            <person name="Deng Y."/>
            <person name="Parks D.H."/>
            <person name="Jiang X."/>
            <person name="Yin X."/>
            <person name="Woodcroft B.J."/>
            <person name="Tyson G.W."/>
            <person name="Hugenholtz P."/>
            <person name="Polz M.F."/>
            <person name="Zhang T."/>
        </authorList>
    </citation>
    <scope>NUCLEOTIDE SEQUENCE</scope>
    <source>
        <strain evidence="15">HKST-UBA02</strain>
    </source>
</reference>
<dbReference type="FunFam" id="3.30.390.30:FF:000001">
    <property type="entry name" value="Dihydrolipoyl dehydrogenase"/>
    <property type="match status" value="1"/>
</dbReference>
<dbReference type="EC" id="1.6.1.1" evidence="4"/>
<comment type="subcellular location">
    <subcellularLocation>
        <location evidence="2">Cytoplasm</location>
    </subcellularLocation>
</comment>
<keyword evidence="7 12" id="KW-0274">FAD</keyword>
<dbReference type="Gene3D" id="3.30.390.30">
    <property type="match status" value="1"/>
</dbReference>
<evidence type="ECO:0000256" key="10">
    <source>
        <dbReference type="ARBA" id="ARBA00023027"/>
    </source>
</evidence>
<dbReference type="InterPro" id="IPR023753">
    <property type="entry name" value="FAD/NAD-binding_dom"/>
</dbReference>
<feature type="binding site" evidence="12">
    <location>
        <begin position="180"/>
        <end position="187"/>
    </location>
    <ligand>
        <name>NAD(+)</name>
        <dbReference type="ChEBI" id="CHEBI:57540"/>
    </ligand>
</feature>
<dbReference type="EMBL" id="JAGQHS010000093">
    <property type="protein sequence ID" value="MCA9757330.1"/>
    <property type="molecule type" value="Genomic_DNA"/>
</dbReference>
<feature type="binding site" evidence="12">
    <location>
        <position position="309"/>
    </location>
    <ligand>
        <name>FAD</name>
        <dbReference type="ChEBI" id="CHEBI:57692"/>
    </ligand>
</feature>
<comment type="function">
    <text evidence="1">Conversion of NADPH, generated by peripheral catabolic pathways, to NADH, which can enter the respiratory chain for energy generation.</text>
</comment>
<comment type="cofactor">
    <cofactor evidence="12">
        <name>FAD</name>
        <dbReference type="ChEBI" id="CHEBI:57692"/>
    </cofactor>
    <text evidence="12">Binds 1 FAD per subunit.</text>
</comment>
<dbReference type="PANTHER" id="PTHR22912">
    <property type="entry name" value="DISULFIDE OXIDOREDUCTASE"/>
    <property type="match status" value="1"/>
</dbReference>